<reference evidence="1" key="1">
    <citation type="journal article" date="2021" name="Proc. Natl. Acad. Sci. U.S.A.">
        <title>A Catalog of Tens of Thousands of Viruses from Human Metagenomes Reveals Hidden Associations with Chronic Diseases.</title>
        <authorList>
            <person name="Tisza M.J."/>
            <person name="Buck C.B."/>
        </authorList>
    </citation>
    <scope>NUCLEOTIDE SEQUENCE</scope>
    <source>
        <strain evidence="1">Ct8Lf7</strain>
    </source>
</reference>
<proteinExistence type="predicted"/>
<name>A0A8S5S0R3_9CAUD</name>
<organism evidence="1">
    <name type="scientific">Podoviridae sp. ct8Lf7</name>
    <dbReference type="NCBI Taxonomy" id="2827723"/>
    <lineage>
        <taxon>Viruses</taxon>
        <taxon>Duplodnaviria</taxon>
        <taxon>Heunggongvirae</taxon>
        <taxon>Uroviricota</taxon>
        <taxon>Caudoviricetes</taxon>
    </lineage>
</organism>
<evidence type="ECO:0000313" key="1">
    <source>
        <dbReference type="EMBL" id="DAF44620.1"/>
    </source>
</evidence>
<dbReference type="EMBL" id="BK032511">
    <property type="protein sequence ID" value="DAF44620.1"/>
    <property type="molecule type" value="Genomic_DNA"/>
</dbReference>
<accession>A0A8S5S0R3</accession>
<protein>
    <submittedName>
        <fullName evidence="1">Uncharacterized protein</fullName>
    </submittedName>
</protein>
<sequence>MEAITFGLNDYDHIMKGNIYIPINMNKRAAALGGNQSIDTTTG</sequence>